<organism evidence="1">
    <name type="scientific">Eucalyptus grandis</name>
    <name type="common">Flooded gum</name>
    <dbReference type="NCBI Taxonomy" id="71139"/>
    <lineage>
        <taxon>Eukaryota</taxon>
        <taxon>Viridiplantae</taxon>
        <taxon>Streptophyta</taxon>
        <taxon>Embryophyta</taxon>
        <taxon>Tracheophyta</taxon>
        <taxon>Spermatophyta</taxon>
        <taxon>Magnoliopsida</taxon>
        <taxon>eudicotyledons</taxon>
        <taxon>Gunneridae</taxon>
        <taxon>Pentapetalae</taxon>
        <taxon>rosids</taxon>
        <taxon>malvids</taxon>
        <taxon>Myrtales</taxon>
        <taxon>Myrtaceae</taxon>
        <taxon>Myrtoideae</taxon>
        <taxon>Eucalypteae</taxon>
        <taxon>Eucalyptus</taxon>
    </lineage>
</organism>
<protein>
    <submittedName>
        <fullName evidence="1">Uncharacterized protein</fullName>
    </submittedName>
</protein>
<sequence>MIVVNKSAKWKEVSTFRALTFSLEMTKVRARVLLGTKSVFTRRKPRVSLLIPGPDLQCLSHTSMGSQRL</sequence>
<gene>
    <name evidence="1" type="ORF">EUGRSUZ_H00602</name>
</gene>
<name>A0A059AWN9_EUCGR</name>
<dbReference type="InParanoid" id="A0A059AWN9"/>
<dbReference type="Gramene" id="KCW57850">
    <property type="protein sequence ID" value="KCW57850"/>
    <property type="gene ID" value="EUGRSUZ_H00602"/>
</dbReference>
<evidence type="ECO:0000313" key="1">
    <source>
        <dbReference type="EMBL" id="KCW57850.1"/>
    </source>
</evidence>
<reference evidence="1" key="1">
    <citation type="submission" date="2013-07" db="EMBL/GenBank/DDBJ databases">
        <title>The genome of Eucalyptus grandis.</title>
        <authorList>
            <person name="Schmutz J."/>
            <person name="Hayes R."/>
            <person name="Myburg A."/>
            <person name="Tuskan G."/>
            <person name="Grattapaglia D."/>
            <person name="Rokhsar D.S."/>
        </authorList>
    </citation>
    <scope>NUCLEOTIDE SEQUENCE</scope>
    <source>
        <tissue evidence="1">Leaf extractions</tissue>
    </source>
</reference>
<proteinExistence type="predicted"/>
<dbReference type="EMBL" id="KK198760">
    <property type="protein sequence ID" value="KCW57850.1"/>
    <property type="molecule type" value="Genomic_DNA"/>
</dbReference>
<accession>A0A059AWN9</accession>
<dbReference type="AlphaFoldDB" id="A0A059AWN9"/>